<dbReference type="SUPFAM" id="SSF50729">
    <property type="entry name" value="PH domain-like"/>
    <property type="match status" value="1"/>
</dbReference>
<reference evidence="15" key="1">
    <citation type="submission" date="2021-04" db="EMBL/GenBank/DDBJ databases">
        <authorList>
            <consortium name="Wellcome Sanger Institute Data Sharing"/>
        </authorList>
    </citation>
    <scope>NUCLEOTIDE SEQUENCE [LARGE SCALE GENOMIC DNA]</scope>
</reference>
<keyword evidence="3" id="KW-0344">Guanine-nucleotide releasing factor</keyword>
<evidence type="ECO:0000259" key="14">
    <source>
        <dbReference type="PROSITE" id="PS50021"/>
    </source>
</evidence>
<dbReference type="GO" id="GO:0030032">
    <property type="term" value="P:lamellipodium assembly"/>
    <property type="evidence" value="ECO:0007669"/>
    <property type="project" value="TreeGrafter"/>
</dbReference>
<feature type="region of interest" description="Disordered" evidence="10">
    <location>
        <begin position="522"/>
        <end position="549"/>
    </location>
</feature>
<accession>A0A665WPU7</accession>
<dbReference type="Gene3D" id="1.20.900.10">
    <property type="entry name" value="Dbl homology (DH) domain"/>
    <property type="match status" value="1"/>
</dbReference>
<dbReference type="SMART" id="SM00325">
    <property type="entry name" value="RhoGEF"/>
    <property type="match status" value="1"/>
</dbReference>
<dbReference type="FunFam" id="2.30.30.40:FF:000072">
    <property type="entry name" value="Unconventional Myosin IB"/>
    <property type="match status" value="1"/>
</dbReference>
<dbReference type="InterPro" id="IPR035899">
    <property type="entry name" value="DBL_dom_sf"/>
</dbReference>
<dbReference type="Gene3D" id="1.10.418.10">
    <property type="entry name" value="Calponin-like domain"/>
    <property type="match status" value="1"/>
</dbReference>
<dbReference type="Gene3D" id="1.20.5.390">
    <property type="entry name" value="L1 transposable element, trimerization domain"/>
    <property type="match status" value="1"/>
</dbReference>
<dbReference type="SMART" id="SM00233">
    <property type="entry name" value="PH"/>
    <property type="match status" value="1"/>
</dbReference>
<dbReference type="InterPro" id="IPR036872">
    <property type="entry name" value="CH_dom_sf"/>
</dbReference>
<dbReference type="Pfam" id="PF00621">
    <property type="entry name" value="RhoGEF"/>
    <property type="match status" value="1"/>
</dbReference>
<evidence type="ECO:0000256" key="8">
    <source>
        <dbReference type="PROSITE-ProRule" id="PRU00192"/>
    </source>
</evidence>
<dbReference type="GO" id="GO:0005085">
    <property type="term" value="F:guanyl-nucleotide exchange factor activity"/>
    <property type="evidence" value="ECO:0007669"/>
    <property type="project" value="UniProtKB-KW"/>
</dbReference>
<dbReference type="GO" id="GO:0030027">
    <property type="term" value="C:lamellipodium"/>
    <property type="evidence" value="ECO:0007669"/>
    <property type="project" value="UniProtKB-SubCell"/>
</dbReference>
<dbReference type="SMART" id="SM00326">
    <property type="entry name" value="SH3"/>
    <property type="match status" value="1"/>
</dbReference>
<evidence type="ECO:0000256" key="10">
    <source>
        <dbReference type="SAM" id="MobiDB-lite"/>
    </source>
</evidence>
<dbReference type="InterPro" id="IPR001715">
    <property type="entry name" value="CH_dom"/>
</dbReference>
<dbReference type="Pfam" id="PF00307">
    <property type="entry name" value="CH"/>
    <property type="match status" value="1"/>
</dbReference>
<keyword evidence="4" id="KW-0040">ANK repeat</keyword>
<dbReference type="PROSITE" id="PS50010">
    <property type="entry name" value="DH_2"/>
    <property type="match status" value="1"/>
</dbReference>
<dbReference type="PROSITE" id="PS50002">
    <property type="entry name" value="SH3"/>
    <property type="match status" value="1"/>
</dbReference>
<dbReference type="CDD" id="cd01225">
    <property type="entry name" value="PH_Cool_Pix"/>
    <property type="match status" value="1"/>
</dbReference>
<keyword evidence="5" id="KW-0966">Cell projection</keyword>
<dbReference type="Proteomes" id="UP000472264">
    <property type="component" value="Chromosome 10"/>
</dbReference>
<evidence type="ECO:0000259" key="12">
    <source>
        <dbReference type="PROSITE" id="PS50003"/>
    </source>
</evidence>
<evidence type="ECO:0000256" key="7">
    <source>
        <dbReference type="ARBA" id="ARBA00040640"/>
    </source>
</evidence>
<reference evidence="15" key="2">
    <citation type="submission" date="2025-08" db="UniProtKB">
        <authorList>
            <consortium name="Ensembl"/>
        </authorList>
    </citation>
    <scope>IDENTIFICATION</scope>
</reference>
<reference evidence="15" key="3">
    <citation type="submission" date="2025-09" db="UniProtKB">
        <authorList>
            <consortium name="Ensembl"/>
        </authorList>
    </citation>
    <scope>IDENTIFICATION</scope>
</reference>
<proteinExistence type="predicted"/>
<dbReference type="InterPro" id="IPR036028">
    <property type="entry name" value="SH3-like_dom_sf"/>
</dbReference>
<dbReference type="Pfam" id="PF16523">
    <property type="entry name" value="betaPIX_CC"/>
    <property type="match status" value="1"/>
</dbReference>
<keyword evidence="2 8" id="KW-0728">SH3 domain</keyword>
<dbReference type="InterPro" id="IPR000219">
    <property type="entry name" value="DH_dom"/>
</dbReference>
<evidence type="ECO:0000256" key="2">
    <source>
        <dbReference type="ARBA" id="ARBA00022443"/>
    </source>
</evidence>
<dbReference type="Gene3D" id="2.30.29.30">
    <property type="entry name" value="Pleckstrin-homology domain (PH domain)/Phosphotyrosine-binding domain (PTB)"/>
    <property type="match status" value="1"/>
</dbReference>
<gene>
    <name evidence="15" type="primary">arhgef6</name>
</gene>
<feature type="domain" description="Calponin-homology (CH)" evidence="14">
    <location>
        <begin position="1"/>
        <end position="111"/>
    </location>
</feature>
<dbReference type="Pfam" id="PF00169">
    <property type="entry name" value="PH"/>
    <property type="match status" value="1"/>
</dbReference>
<dbReference type="SMART" id="SM00033">
    <property type="entry name" value="CH"/>
    <property type="match status" value="1"/>
</dbReference>
<comment type="subcellular location">
    <subcellularLocation>
        <location evidence="1">Cell projection</location>
        <location evidence="1">Lamellipodium</location>
    </subcellularLocation>
</comment>
<dbReference type="Pfam" id="PF07653">
    <property type="entry name" value="SH3_2"/>
    <property type="match status" value="1"/>
</dbReference>
<dbReference type="GO" id="GO:0005737">
    <property type="term" value="C:cytoplasm"/>
    <property type="evidence" value="ECO:0007669"/>
    <property type="project" value="TreeGrafter"/>
</dbReference>
<evidence type="ECO:0000256" key="9">
    <source>
        <dbReference type="SAM" id="Coils"/>
    </source>
</evidence>
<name>A0A665WPU7_ECHNA</name>
<dbReference type="PROSITE" id="PS50021">
    <property type="entry name" value="CH"/>
    <property type="match status" value="1"/>
</dbReference>
<dbReference type="InterPro" id="IPR032409">
    <property type="entry name" value="GEF6/7_CC"/>
</dbReference>
<dbReference type="Pfam" id="PF16614">
    <property type="entry name" value="RhoGEF67_u2"/>
    <property type="match status" value="1"/>
</dbReference>
<evidence type="ECO:0000256" key="4">
    <source>
        <dbReference type="ARBA" id="ARBA00023043"/>
    </source>
</evidence>
<keyword evidence="16" id="KW-1185">Reference proteome</keyword>
<feature type="domain" description="DH" evidence="13">
    <location>
        <begin position="261"/>
        <end position="315"/>
    </location>
</feature>
<protein>
    <recommendedName>
        <fullName evidence="7">Osteoclast-stimulating factor 1</fullName>
    </recommendedName>
</protein>
<dbReference type="SUPFAM" id="SSF50044">
    <property type="entry name" value="SH3-domain"/>
    <property type="match status" value="1"/>
</dbReference>
<dbReference type="PANTHER" id="PTHR46026:SF2">
    <property type="entry name" value="RHO GUANINE NUCLEOTIDE EXCHANGE FACTOR 6"/>
    <property type="match status" value="1"/>
</dbReference>
<keyword evidence="9" id="KW-0175">Coiled coil</keyword>
<evidence type="ECO:0000313" key="15">
    <source>
        <dbReference type="Ensembl" id="ENSENLP00000046018.1"/>
    </source>
</evidence>
<sequence>MNPEEQTVTWLISLGVLSSPKKNIADPEEFLKTSLKDGVVLCKLTERLIPGFSPKYCQDPRSEADCISNIREFLRGCSSLKVEGFEPEWLYTGENFGKVLTTLLAVNFATQGKRFEVFLCISNPLYWRDCIYMSGQLMVKARFNFKQNNEDELSFSKGEVILVTRQEEGGWWEGTLNGKTGWFPSNYVREVVQDIVEHEREFIKELQTLLNCYLRPLQAILATTFHLTFSLHPSAVCILTDHSDELDKFMEGQGASAPGILTLTSSLSKPFMRLDKYPTLLQELERHVEEAHPDYIDIVKATSAFRCLVTQCQELRKRKNLELQILSEPVRGWEGDGIKSLGHVAYMSQVHMKNGSSEEKEERYLMLFTNVLVMLSASPRMSGFIYQGRLSLTGTTVTRHAEDTDGAHYAFDITGSMIDRVTVFCSTPQELQEWLEHLQPFTKGGSPASTISKSLSMVGTPTHLSHLGSLSAINRGPLEPPKISKPWSLSCLRPAPPLKPSAALGYKEVGGRLVALLQDSSKSPRPMKKFLPGNRKKERKPSDDEVQMRKSTVALEEDAQILRVIEAYCTGASLHQTTTVRKECIPQVLLPEEEKIIVEEMKSNGQTVIEEKSLVDAVYALKDEVHELKKESKWMKQILEEEQKSRKELERVVRKLAKQKNDCTWDDGNH</sequence>
<feature type="domain" description="PH" evidence="12">
    <location>
        <begin position="337"/>
        <end position="443"/>
    </location>
</feature>
<feature type="domain" description="SH3" evidence="11">
    <location>
        <begin position="134"/>
        <end position="193"/>
    </location>
</feature>
<dbReference type="InterPro" id="IPR001849">
    <property type="entry name" value="PH_domain"/>
</dbReference>
<evidence type="ECO:0000313" key="16">
    <source>
        <dbReference type="Proteomes" id="UP000472264"/>
    </source>
</evidence>
<dbReference type="InterPro" id="IPR046376">
    <property type="entry name" value="PH_Cool_Pix"/>
</dbReference>
<dbReference type="InterPro" id="IPR001452">
    <property type="entry name" value="SH3_domain"/>
</dbReference>
<evidence type="ECO:0000259" key="11">
    <source>
        <dbReference type="PROSITE" id="PS50002"/>
    </source>
</evidence>
<organism evidence="15 16">
    <name type="scientific">Echeneis naucrates</name>
    <name type="common">Live sharksucker</name>
    <dbReference type="NCBI Taxonomy" id="173247"/>
    <lineage>
        <taxon>Eukaryota</taxon>
        <taxon>Metazoa</taxon>
        <taxon>Chordata</taxon>
        <taxon>Craniata</taxon>
        <taxon>Vertebrata</taxon>
        <taxon>Euteleostomi</taxon>
        <taxon>Actinopterygii</taxon>
        <taxon>Neopterygii</taxon>
        <taxon>Teleostei</taxon>
        <taxon>Neoteleostei</taxon>
        <taxon>Acanthomorphata</taxon>
        <taxon>Carangaria</taxon>
        <taxon>Carangiformes</taxon>
        <taxon>Echeneidae</taxon>
        <taxon>Echeneis</taxon>
    </lineage>
</organism>
<dbReference type="Ensembl" id="ENSENLT00000047146.1">
    <property type="protein sequence ID" value="ENSENLP00000046018.1"/>
    <property type="gene ID" value="ENSENLG00000019451.1"/>
</dbReference>
<evidence type="ECO:0000256" key="1">
    <source>
        <dbReference type="ARBA" id="ARBA00004510"/>
    </source>
</evidence>
<dbReference type="PROSITE" id="PS50003">
    <property type="entry name" value="PH_DOMAIN"/>
    <property type="match status" value="1"/>
</dbReference>
<dbReference type="SUPFAM" id="SSF47576">
    <property type="entry name" value="Calponin-homology domain, CH-domain"/>
    <property type="match status" value="1"/>
</dbReference>
<feature type="coiled-coil region" evidence="9">
    <location>
        <begin position="635"/>
        <end position="662"/>
    </location>
</feature>
<dbReference type="PRINTS" id="PR00452">
    <property type="entry name" value="SH3DOMAIN"/>
</dbReference>
<dbReference type="PANTHER" id="PTHR46026">
    <property type="entry name" value="RHO-TYPE GUANINE NUCLEOTIDE EXCHANGE FACTOR, ISOFORM F"/>
    <property type="match status" value="1"/>
</dbReference>
<evidence type="ECO:0000256" key="3">
    <source>
        <dbReference type="ARBA" id="ARBA00022658"/>
    </source>
</evidence>
<dbReference type="SUPFAM" id="SSF48065">
    <property type="entry name" value="DBL homology domain (DH-domain)"/>
    <property type="match status" value="1"/>
</dbReference>
<dbReference type="AlphaFoldDB" id="A0A665WPU7"/>
<evidence type="ECO:0000256" key="5">
    <source>
        <dbReference type="ARBA" id="ARBA00023273"/>
    </source>
</evidence>
<dbReference type="Gene3D" id="2.30.30.40">
    <property type="entry name" value="SH3 Domains"/>
    <property type="match status" value="1"/>
</dbReference>
<evidence type="ECO:0000259" key="13">
    <source>
        <dbReference type="PROSITE" id="PS50010"/>
    </source>
</evidence>
<comment type="function">
    <text evidence="6">Induces bone resorption, acting probably through a signaling cascade which results in the secretion of factor(s) enhancing osteoclast formation and activity.</text>
</comment>
<evidence type="ECO:0000256" key="6">
    <source>
        <dbReference type="ARBA" id="ARBA00037432"/>
    </source>
</evidence>
<dbReference type="InterPro" id="IPR011993">
    <property type="entry name" value="PH-like_dom_sf"/>
</dbReference>